<evidence type="ECO:0000313" key="3">
    <source>
        <dbReference type="Proteomes" id="UP000072520"/>
    </source>
</evidence>
<dbReference type="AlphaFoldDB" id="A0AB34VAD9"/>
<sequence length="232" mass="25025">MKPSLSRYALAVFASAAFLFPSLSAVASPVPAGNVQSVPPQDAPCCGALTPNAQKILSVLDHADVEHLWLNHHHVNWETGKPDRPDNYSGPGNHTHCSAFAAAVGARLGVYMLRPPQHSQIFLASAQTRWFDSSEGRQSGWIRVSDAWHAQQLANKGMLVVVAYESPDQHRPGHIAIVRPSRISLARLRADGPDITQAGSRNMTIGHASAAFSGHRGAWPDGVKFFAHALPQ</sequence>
<comment type="caution">
    <text evidence="2">The sequence shown here is derived from an EMBL/GenBank/DDBJ whole genome shotgun (WGS) entry which is preliminary data.</text>
</comment>
<organism evidence="2 3">
    <name type="scientific">Pantoea stewartii</name>
    <dbReference type="NCBI Taxonomy" id="66269"/>
    <lineage>
        <taxon>Bacteria</taxon>
        <taxon>Pseudomonadati</taxon>
        <taxon>Pseudomonadota</taxon>
        <taxon>Gammaproteobacteria</taxon>
        <taxon>Enterobacterales</taxon>
        <taxon>Erwiniaceae</taxon>
        <taxon>Pantoea</taxon>
    </lineage>
</organism>
<feature type="signal peptide" evidence="1">
    <location>
        <begin position="1"/>
        <end position="27"/>
    </location>
</feature>
<gene>
    <name evidence="2" type="ORF">RSA13_19470</name>
</gene>
<dbReference type="Gene3D" id="3.90.1720.10">
    <property type="entry name" value="endopeptidase domain like (from Nostoc punctiforme)"/>
    <property type="match status" value="1"/>
</dbReference>
<accession>A0AB34VAD9</accession>
<proteinExistence type="predicted"/>
<evidence type="ECO:0000313" key="2">
    <source>
        <dbReference type="EMBL" id="KTS94228.1"/>
    </source>
</evidence>
<dbReference type="RefSeq" id="WP_058709185.1">
    <property type="nucleotide sequence ID" value="NZ_LDSI01000029.1"/>
</dbReference>
<dbReference type="EMBL" id="LDSI01000029">
    <property type="protein sequence ID" value="KTS94228.1"/>
    <property type="molecule type" value="Genomic_DNA"/>
</dbReference>
<dbReference type="Proteomes" id="UP000072520">
    <property type="component" value="Unassembled WGS sequence"/>
</dbReference>
<evidence type="ECO:0008006" key="4">
    <source>
        <dbReference type="Google" id="ProtNLM"/>
    </source>
</evidence>
<feature type="chain" id="PRO_5044301359" description="CHAP domain-containing protein" evidence="1">
    <location>
        <begin position="28"/>
        <end position="232"/>
    </location>
</feature>
<evidence type="ECO:0000256" key="1">
    <source>
        <dbReference type="SAM" id="SignalP"/>
    </source>
</evidence>
<keyword evidence="1" id="KW-0732">Signal</keyword>
<protein>
    <recommendedName>
        <fullName evidence="4">CHAP domain-containing protein</fullName>
    </recommendedName>
</protein>
<reference evidence="2 3" key="1">
    <citation type="journal article" date="2016" name="Front. Microbiol.">
        <title>Genomic Resource of Rice Seed Associated Bacteria.</title>
        <authorList>
            <person name="Midha S."/>
            <person name="Bansal K."/>
            <person name="Sharma S."/>
            <person name="Kumar N."/>
            <person name="Patil P.P."/>
            <person name="Chaudhry V."/>
            <person name="Patil P.B."/>
        </authorList>
    </citation>
    <scope>NUCLEOTIDE SEQUENCE [LARGE SCALE GENOMIC DNA]</scope>
    <source>
        <strain evidence="2 3">RSA13</strain>
    </source>
</reference>
<name>A0AB34VAD9_9GAMM</name>